<dbReference type="GO" id="GO:0016491">
    <property type="term" value="F:oxidoreductase activity"/>
    <property type="evidence" value="ECO:0007669"/>
    <property type="project" value="UniProtKB-KW"/>
</dbReference>
<evidence type="ECO:0000256" key="1">
    <source>
        <dbReference type="ARBA" id="ARBA00022857"/>
    </source>
</evidence>
<dbReference type="PANTHER" id="PTHR43364:SF7">
    <property type="entry name" value="NADP-DEPENDENT OXIDOREDUCTASE DOMAIN-CONTAINING PROTEIN-RELATED"/>
    <property type="match status" value="1"/>
</dbReference>
<evidence type="ECO:0000259" key="4">
    <source>
        <dbReference type="Pfam" id="PF00248"/>
    </source>
</evidence>
<dbReference type="Proteomes" id="UP000249402">
    <property type="component" value="Unassembled WGS sequence"/>
</dbReference>
<dbReference type="InterPro" id="IPR050523">
    <property type="entry name" value="AKR_Detox_Biosynth"/>
</dbReference>
<dbReference type="STRING" id="1448316.A0A395GTS1"/>
<dbReference type="InterPro" id="IPR023210">
    <property type="entry name" value="NADP_OxRdtase_dom"/>
</dbReference>
<proteinExistence type="inferred from homology"/>
<evidence type="ECO:0000256" key="2">
    <source>
        <dbReference type="ARBA" id="ARBA00023002"/>
    </source>
</evidence>
<keyword evidence="2" id="KW-0560">Oxidoreductase</keyword>
<protein>
    <submittedName>
        <fullName evidence="5">Aldo/keto reductase</fullName>
    </submittedName>
</protein>
<dbReference type="AlphaFoldDB" id="A0A395GTS1"/>
<dbReference type="SUPFAM" id="SSF51430">
    <property type="entry name" value="NAD(P)-linked oxidoreductase"/>
    <property type="match status" value="1"/>
</dbReference>
<keyword evidence="1" id="KW-0521">NADP</keyword>
<dbReference type="OrthoDB" id="3903595at2759"/>
<evidence type="ECO:0000313" key="6">
    <source>
        <dbReference type="Proteomes" id="UP000249402"/>
    </source>
</evidence>
<name>A0A395GTS1_9EURO</name>
<organism evidence="5 6">
    <name type="scientific">Aspergillus ibericus CBS 121593</name>
    <dbReference type="NCBI Taxonomy" id="1448316"/>
    <lineage>
        <taxon>Eukaryota</taxon>
        <taxon>Fungi</taxon>
        <taxon>Dikarya</taxon>
        <taxon>Ascomycota</taxon>
        <taxon>Pezizomycotina</taxon>
        <taxon>Eurotiomycetes</taxon>
        <taxon>Eurotiomycetidae</taxon>
        <taxon>Eurotiales</taxon>
        <taxon>Aspergillaceae</taxon>
        <taxon>Aspergillus</taxon>
        <taxon>Aspergillus subgen. Circumdati</taxon>
    </lineage>
</organism>
<keyword evidence="6" id="KW-1185">Reference proteome</keyword>
<dbReference type="PANTHER" id="PTHR43364">
    <property type="entry name" value="NADH-SPECIFIC METHYLGLYOXAL REDUCTASE-RELATED"/>
    <property type="match status" value="1"/>
</dbReference>
<comment type="similarity">
    <text evidence="3">Belongs to the aldo/keto reductase family. Aldo/keto reductase 2 subfamily.</text>
</comment>
<dbReference type="Gene3D" id="3.20.20.100">
    <property type="entry name" value="NADP-dependent oxidoreductase domain"/>
    <property type="match status" value="1"/>
</dbReference>
<dbReference type="Pfam" id="PF00248">
    <property type="entry name" value="Aldo_ket_red"/>
    <property type="match status" value="1"/>
</dbReference>
<dbReference type="RefSeq" id="XP_025572405.1">
    <property type="nucleotide sequence ID" value="XM_025720991.1"/>
</dbReference>
<dbReference type="VEuPathDB" id="FungiDB:BO80DRAFT_437183"/>
<accession>A0A395GTS1</accession>
<dbReference type="InterPro" id="IPR036812">
    <property type="entry name" value="NAD(P)_OxRdtase_dom_sf"/>
</dbReference>
<evidence type="ECO:0000256" key="3">
    <source>
        <dbReference type="ARBA" id="ARBA00038157"/>
    </source>
</evidence>
<gene>
    <name evidence="5" type="ORF">BO80DRAFT_437183</name>
</gene>
<evidence type="ECO:0000313" key="5">
    <source>
        <dbReference type="EMBL" id="RAK98077.1"/>
    </source>
</evidence>
<sequence length="263" mass="29981">MLAPHCVVNSYTKPESDALYYKLHAACQVSRSFRTFFYLDFGVEILKGTTEANFYQEGESEQWLGEWLSLRQNRDDLVVAMKYSGFYKPDAKIRYNYQGNQKKSMILSLENSLKNLQTSYVDIFYIHFWDFSTPIEEVMHALHNLVTAGKGLYLGISDTPAWVVSSANRYARGNALIPFSVYQGKWNAADRDLERKVLPMCQHEGMALAPWGSLGQGKFKAEAWDASNKGGRNMFAPPEKYKKVFQALERVGKRKGTSPINIV</sequence>
<dbReference type="EMBL" id="KZ824456">
    <property type="protein sequence ID" value="RAK98077.1"/>
    <property type="molecule type" value="Genomic_DNA"/>
</dbReference>
<dbReference type="GeneID" id="37225856"/>
<reference evidence="5 6" key="1">
    <citation type="submission" date="2018-02" db="EMBL/GenBank/DDBJ databases">
        <title>The genomes of Aspergillus section Nigri reveals drivers in fungal speciation.</title>
        <authorList>
            <consortium name="DOE Joint Genome Institute"/>
            <person name="Vesth T.C."/>
            <person name="Nybo J."/>
            <person name="Theobald S."/>
            <person name="Brandl J."/>
            <person name="Frisvad J.C."/>
            <person name="Nielsen K.F."/>
            <person name="Lyhne E.K."/>
            <person name="Kogle M.E."/>
            <person name="Kuo A."/>
            <person name="Riley R."/>
            <person name="Clum A."/>
            <person name="Nolan M."/>
            <person name="Lipzen A."/>
            <person name="Salamov A."/>
            <person name="Henrissat B."/>
            <person name="Wiebenga A."/>
            <person name="De vries R.P."/>
            <person name="Grigoriev I.V."/>
            <person name="Mortensen U.H."/>
            <person name="Andersen M.R."/>
            <person name="Baker S.E."/>
        </authorList>
    </citation>
    <scope>NUCLEOTIDE SEQUENCE [LARGE SCALE GENOMIC DNA]</scope>
    <source>
        <strain evidence="5 6">CBS 121593</strain>
    </source>
</reference>
<feature type="domain" description="NADP-dependent oxidoreductase" evidence="4">
    <location>
        <begin position="52"/>
        <end position="262"/>
    </location>
</feature>